<evidence type="ECO:0000313" key="2">
    <source>
        <dbReference type="Proteomes" id="UP001501588"/>
    </source>
</evidence>
<accession>A0ABP3PXG4</accession>
<comment type="caution">
    <text evidence="1">The sequence shown here is derived from an EMBL/GenBank/DDBJ whole genome shotgun (WGS) entry which is preliminary data.</text>
</comment>
<dbReference type="EMBL" id="BAAAFZ010000012">
    <property type="protein sequence ID" value="GAA0576315.1"/>
    <property type="molecule type" value="Genomic_DNA"/>
</dbReference>
<keyword evidence="2" id="KW-1185">Reference proteome</keyword>
<dbReference type="Proteomes" id="UP001501588">
    <property type="component" value="Unassembled WGS sequence"/>
</dbReference>
<protein>
    <submittedName>
        <fullName evidence="1">Uncharacterized protein</fullName>
    </submittedName>
</protein>
<reference evidence="2" key="1">
    <citation type="journal article" date="2019" name="Int. J. Syst. Evol. Microbiol.">
        <title>The Global Catalogue of Microorganisms (GCM) 10K type strain sequencing project: providing services to taxonomists for standard genome sequencing and annotation.</title>
        <authorList>
            <consortium name="The Broad Institute Genomics Platform"/>
            <consortium name="The Broad Institute Genome Sequencing Center for Infectious Disease"/>
            <person name="Wu L."/>
            <person name="Ma J."/>
        </authorList>
    </citation>
    <scope>NUCLEOTIDE SEQUENCE [LARGE SCALE GENOMIC DNA]</scope>
    <source>
        <strain evidence="2">JCM 9933</strain>
    </source>
</reference>
<organism evidence="1 2">
    <name type="scientific">Craurococcus roseus</name>
    <dbReference type="NCBI Taxonomy" id="77585"/>
    <lineage>
        <taxon>Bacteria</taxon>
        <taxon>Pseudomonadati</taxon>
        <taxon>Pseudomonadota</taxon>
        <taxon>Alphaproteobacteria</taxon>
        <taxon>Acetobacterales</taxon>
        <taxon>Acetobacteraceae</taxon>
        <taxon>Craurococcus</taxon>
    </lineage>
</organism>
<dbReference type="RefSeq" id="WP_343894450.1">
    <property type="nucleotide sequence ID" value="NZ_BAAAFZ010000012.1"/>
</dbReference>
<name>A0ABP3PXG4_9PROT</name>
<evidence type="ECO:0000313" key="1">
    <source>
        <dbReference type="EMBL" id="GAA0576315.1"/>
    </source>
</evidence>
<gene>
    <name evidence="1" type="ORF">GCM10009416_13730</name>
</gene>
<proteinExistence type="predicted"/>
<sequence>MSLRGSVDSLDVEGASGWIFDGDRGLPVVVQAMLDGRVIGDAPADLSRPDLASAGLGDGRCGFRIAFYDALDPEALPFVSIRPQGGDVELPRTNLTGFGEYFRALHARSPGAGRHRSVFGGLWTDRTDAPRLLAGRVASGATPADLVPALRSIVGDGYVVLKSALAPTGFGAADLALVDSLEGGRPLDPRSDQAAHRLLGALPGVVFRDVALRVLRAALDDNPVIYRAALTRGGGGGAFVQPSAIEALPSPAECVAVVACIGNEPVLLDVARDSHKLPEFTAGGRSRWLVAGAAAGVEVALQHALSVEHVEIGPLDLVLVGPGTMHRLRAPEGAAAITACCAPSRLGPSRFIAGEGGTFTVRHHSGALLAV</sequence>